<gene>
    <name evidence="1" type="ORF">RHMOL_Rhmol03G0097700</name>
</gene>
<evidence type="ECO:0000313" key="1">
    <source>
        <dbReference type="EMBL" id="KAI8563245.1"/>
    </source>
</evidence>
<keyword evidence="2" id="KW-1185">Reference proteome</keyword>
<evidence type="ECO:0000313" key="2">
    <source>
        <dbReference type="Proteomes" id="UP001062846"/>
    </source>
</evidence>
<proteinExistence type="predicted"/>
<reference evidence="1" key="1">
    <citation type="submission" date="2022-02" db="EMBL/GenBank/DDBJ databases">
        <title>Plant Genome Project.</title>
        <authorList>
            <person name="Zhang R.-G."/>
        </authorList>
    </citation>
    <scope>NUCLEOTIDE SEQUENCE</scope>
    <source>
        <strain evidence="1">AT1</strain>
    </source>
</reference>
<name>A0ACC0PCM3_RHOML</name>
<protein>
    <submittedName>
        <fullName evidence="1">Uncharacterized protein</fullName>
    </submittedName>
</protein>
<comment type="caution">
    <text evidence="1">The sequence shown here is derived from an EMBL/GenBank/DDBJ whole genome shotgun (WGS) entry which is preliminary data.</text>
</comment>
<organism evidence="1 2">
    <name type="scientific">Rhododendron molle</name>
    <name type="common">Chinese azalea</name>
    <name type="synonym">Azalea mollis</name>
    <dbReference type="NCBI Taxonomy" id="49168"/>
    <lineage>
        <taxon>Eukaryota</taxon>
        <taxon>Viridiplantae</taxon>
        <taxon>Streptophyta</taxon>
        <taxon>Embryophyta</taxon>
        <taxon>Tracheophyta</taxon>
        <taxon>Spermatophyta</taxon>
        <taxon>Magnoliopsida</taxon>
        <taxon>eudicotyledons</taxon>
        <taxon>Gunneridae</taxon>
        <taxon>Pentapetalae</taxon>
        <taxon>asterids</taxon>
        <taxon>Ericales</taxon>
        <taxon>Ericaceae</taxon>
        <taxon>Ericoideae</taxon>
        <taxon>Rhodoreae</taxon>
        <taxon>Rhododendron</taxon>
    </lineage>
</organism>
<dbReference type="Proteomes" id="UP001062846">
    <property type="component" value="Chromosome 3"/>
</dbReference>
<accession>A0ACC0PCM3</accession>
<dbReference type="EMBL" id="CM046390">
    <property type="protein sequence ID" value="KAI8563245.1"/>
    <property type="molecule type" value="Genomic_DNA"/>
</dbReference>
<sequence>MTGFLPEVIGLRTKSLKPGAAEIGLLVGMEAQGVVWIDLEAEGPPVMKDEVIGTNLVTAREGEVILLVMTVAKAMVDSCLFSHFVLSTLAFEFSQFVV</sequence>